<evidence type="ECO:0000313" key="6">
    <source>
        <dbReference type="EMBL" id="MBB5318862.1"/>
    </source>
</evidence>
<dbReference type="GO" id="GO:1990904">
    <property type="term" value="C:ribonucleoprotein complex"/>
    <property type="evidence" value="ECO:0007669"/>
    <property type="project" value="UniProtKB-KW"/>
</dbReference>
<dbReference type="GO" id="GO:0006412">
    <property type="term" value="P:translation"/>
    <property type="evidence" value="ECO:0007669"/>
    <property type="project" value="UniProtKB-UniRule"/>
</dbReference>
<dbReference type="InterPro" id="IPR036049">
    <property type="entry name" value="Ribosomal_uL29_sf"/>
</dbReference>
<gene>
    <name evidence="5" type="primary">rpmC</name>
    <name evidence="6" type="ORF">HDF09_003561</name>
</gene>
<dbReference type="SUPFAM" id="SSF46561">
    <property type="entry name" value="Ribosomal protein L29 (L29p)"/>
    <property type="match status" value="1"/>
</dbReference>
<dbReference type="AlphaFoldDB" id="A0A7W8IKP7"/>
<dbReference type="EMBL" id="JACHDY010000006">
    <property type="protein sequence ID" value="MBB5318862.1"/>
    <property type="molecule type" value="Genomic_DNA"/>
</dbReference>
<evidence type="ECO:0000256" key="3">
    <source>
        <dbReference type="ARBA" id="ARBA00023274"/>
    </source>
</evidence>
<dbReference type="HAMAP" id="MF_00374">
    <property type="entry name" value="Ribosomal_uL29"/>
    <property type="match status" value="1"/>
</dbReference>
<dbReference type="Pfam" id="PF00831">
    <property type="entry name" value="Ribosomal_L29"/>
    <property type="match status" value="1"/>
</dbReference>
<dbReference type="InterPro" id="IPR001854">
    <property type="entry name" value="Ribosomal_uL29"/>
</dbReference>
<keyword evidence="7" id="KW-1185">Reference proteome</keyword>
<comment type="caution">
    <text evidence="6">The sequence shown here is derived from an EMBL/GenBank/DDBJ whole genome shotgun (WGS) entry which is preliminary data.</text>
</comment>
<keyword evidence="2 5" id="KW-0689">Ribosomal protein</keyword>
<dbReference type="Proteomes" id="UP000568106">
    <property type="component" value="Unassembled WGS sequence"/>
</dbReference>
<name>A0A7W8IKP7_9BACT</name>
<evidence type="ECO:0000256" key="2">
    <source>
        <dbReference type="ARBA" id="ARBA00022980"/>
    </source>
</evidence>
<sequence>MEFEKIQNLSDDELKSEQAKAGEQLFRIRFQKSLGNNEGIKKLRTLKLDVARIKTVERQRTLAAEKAANPVVANVAPAKSTRTARKKAKKD</sequence>
<keyword evidence="3 5" id="KW-0687">Ribonucleoprotein</keyword>
<evidence type="ECO:0000313" key="7">
    <source>
        <dbReference type="Proteomes" id="UP000568106"/>
    </source>
</evidence>
<organism evidence="6 7">
    <name type="scientific">Tunturiibacter empetritectus</name>
    <dbReference type="NCBI Taxonomy" id="3069691"/>
    <lineage>
        <taxon>Bacteria</taxon>
        <taxon>Pseudomonadati</taxon>
        <taxon>Acidobacteriota</taxon>
        <taxon>Terriglobia</taxon>
        <taxon>Terriglobales</taxon>
        <taxon>Acidobacteriaceae</taxon>
        <taxon>Tunturiibacter</taxon>
    </lineage>
</organism>
<dbReference type="Gene3D" id="1.10.287.310">
    <property type="match status" value="1"/>
</dbReference>
<reference evidence="6" key="1">
    <citation type="submission" date="2020-08" db="EMBL/GenBank/DDBJ databases">
        <title>Genomic Encyclopedia of Type Strains, Phase IV (KMG-V): Genome sequencing to study the core and pangenomes of soil and plant-associated prokaryotes.</title>
        <authorList>
            <person name="Whitman W."/>
        </authorList>
    </citation>
    <scope>NUCLEOTIDE SEQUENCE [LARGE SCALE GENOMIC DNA]</scope>
    <source>
        <strain evidence="6">M8UP27</strain>
    </source>
</reference>
<protein>
    <recommendedName>
        <fullName evidence="4 5">Large ribosomal subunit protein uL29</fullName>
    </recommendedName>
</protein>
<comment type="similarity">
    <text evidence="1 5">Belongs to the universal ribosomal protein uL29 family.</text>
</comment>
<evidence type="ECO:0000256" key="1">
    <source>
        <dbReference type="ARBA" id="ARBA00009254"/>
    </source>
</evidence>
<evidence type="ECO:0000256" key="4">
    <source>
        <dbReference type="ARBA" id="ARBA00035204"/>
    </source>
</evidence>
<dbReference type="GO" id="GO:0003735">
    <property type="term" value="F:structural constituent of ribosome"/>
    <property type="evidence" value="ECO:0007669"/>
    <property type="project" value="InterPro"/>
</dbReference>
<accession>A0A7W8IKP7</accession>
<proteinExistence type="inferred from homology"/>
<dbReference type="GO" id="GO:0005840">
    <property type="term" value="C:ribosome"/>
    <property type="evidence" value="ECO:0007669"/>
    <property type="project" value="UniProtKB-KW"/>
</dbReference>
<dbReference type="NCBIfam" id="TIGR00012">
    <property type="entry name" value="L29"/>
    <property type="match status" value="1"/>
</dbReference>
<evidence type="ECO:0000256" key="5">
    <source>
        <dbReference type="HAMAP-Rule" id="MF_00374"/>
    </source>
</evidence>